<proteinExistence type="predicted"/>
<name>A0A0G0LQH6_9BACT</name>
<dbReference type="Proteomes" id="UP000033841">
    <property type="component" value="Unassembled WGS sequence"/>
</dbReference>
<protein>
    <submittedName>
        <fullName evidence="2">Uncharacterized protein</fullName>
    </submittedName>
</protein>
<accession>A0A0G0LQH6</accession>
<dbReference type="AlphaFoldDB" id="A0A0G0LQH6"/>
<evidence type="ECO:0000256" key="1">
    <source>
        <dbReference type="SAM" id="MobiDB-lite"/>
    </source>
</evidence>
<feature type="region of interest" description="Disordered" evidence="1">
    <location>
        <begin position="94"/>
        <end position="182"/>
    </location>
</feature>
<reference evidence="2 3" key="1">
    <citation type="journal article" date="2015" name="Nature">
        <title>rRNA introns, odd ribosomes, and small enigmatic genomes across a large radiation of phyla.</title>
        <authorList>
            <person name="Brown C.T."/>
            <person name="Hug L.A."/>
            <person name="Thomas B.C."/>
            <person name="Sharon I."/>
            <person name="Castelle C.J."/>
            <person name="Singh A."/>
            <person name="Wilkins M.J."/>
            <person name="Williams K.H."/>
            <person name="Banfield J.F."/>
        </authorList>
    </citation>
    <scope>NUCLEOTIDE SEQUENCE [LARGE SCALE GENOMIC DNA]</scope>
</reference>
<feature type="compositionally biased region" description="Basic and acidic residues" evidence="1">
    <location>
        <begin position="94"/>
        <end position="138"/>
    </location>
</feature>
<gene>
    <name evidence="2" type="ORF">UT14_C0042G0007</name>
</gene>
<comment type="caution">
    <text evidence="2">The sequence shown here is derived from an EMBL/GenBank/DDBJ whole genome shotgun (WGS) entry which is preliminary data.</text>
</comment>
<evidence type="ECO:0000313" key="3">
    <source>
        <dbReference type="Proteomes" id="UP000033841"/>
    </source>
</evidence>
<dbReference type="EMBL" id="LBVR01000042">
    <property type="protein sequence ID" value="KKQ90225.1"/>
    <property type="molecule type" value="Genomic_DNA"/>
</dbReference>
<sequence length="182" mass="20873">MLTRVLWPEPWRVEESYNECMKKIVRGMVKGFGQIGGELGKEISEESGKIVEGVVNPVNLLGDLKPMSEGDYQQKLAEDERKKQEEIAKLNSEIKEHGRDVEGEMDEVRRQKQREEEKKEKEFLEKLKVQRERERAEESVFADETTNPHKKKKKRGGAFMKGKGKASTSDMSATGEFKGQVD</sequence>
<organism evidence="2 3">
    <name type="scientific">Candidatus Shapirobacteria bacterium GW2011_GWE1_38_92</name>
    <dbReference type="NCBI Taxonomy" id="1618489"/>
    <lineage>
        <taxon>Bacteria</taxon>
        <taxon>Candidatus Shapironibacteriota</taxon>
    </lineage>
</organism>
<evidence type="ECO:0000313" key="2">
    <source>
        <dbReference type="EMBL" id="KKQ90225.1"/>
    </source>
</evidence>